<name>A0A133ZQI1_9BACL</name>
<evidence type="ECO:0000256" key="1">
    <source>
        <dbReference type="ARBA" id="ARBA00022729"/>
    </source>
</evidence>
<dbReference type="PATRIC" id="fig|1379.3.peg.1613"/>
<accession>A0A133ZQI1</accession>
<protein>
    <recommendedName>
        <fullName evidence="2">G5 domain-containing protein</fullName>
    </recommendedName>
</protein>
<dbReference type="Gene3D" id="2.20.230.10">
    <property type="entry name" value="Resuscitation-promoting factor rpfb"/>
    <property type="match status" value="1"/>
</dbReference>
<feature type="domain" description="G5" evidence="2">
    <location>
        <begin position="22"/>
        <end position="102"/>
    </location>
</feature>
<comment type="caution">
    <text evidence="3">The sequence shown here is derived from an EMBL/GenBank/DDBJ whole genome shotgun (WGS) entry which is preliminary data.</text>
</comment>
<evidence type="ECO:0000259" key="2">
    <source>
        <dbReference type="PROSITE" id="PS51109"/>
    </source>
</evidence>
<dbReference type="PROSITE" id="PS51109">
    <property type="entry name" value="G5"/>
    <property type="match status" value="1"/>
</dbReference>
<proteinExistence type="predicted"/>
<feature type="non-terminal residue" evidence="3">
    <location>
        <position position="1"/>
    </location>
</feature>
<sequence length="114" mass="12446">PKTGEVTEKVEKPEVKEAIETVVKVAAKDKVEVTEIPSPVRYEKDSTSDVGQDNITVLGQKGTRKVTTTYEVNPKTGEVTQRVGTPEVKEVTETVVKVAAKDKIEVTEIPSPVR</sequence>
<feature type="non-terminal residue" evidence="3">
    <location>
        <position position="114"/>
    </location>
</feature>
<evidence type="ECO:0000313" key="3">
    <source>
        <dbReference type="EMBL" id="KXB57673.1"/>
    </source>
</evidence>
<dbReference type="EMBL" id="LSDC01000121">
    <property type="protein sequence ID" value="KXB57673.1"/>
    <property type="molecule type" value="Genomic_DNA"/>
</dbReference>
<keyword evidence="1" id="KW-0732">Signal</keyword>
<gene>
    <name evidence="3" type="ORF">HMPREF3186_01623</name>
</gene>
<dbReference type="InterPro" id="IPR011098">
    <property type="entry name" value="G5_dom"/>
</dbReference>
<organism evidence="3 4">
    <name type="scientific">Gemella haemolysans</name>
    <dbReference type="NCBI Taxonomy" id="1379"/>
    <lineage>
        <taxon>Bacteria</taxon>
        <taxon>Bacillati</taxon>
        <taxon>Bacillota</taxon>
        <taxon>Bacilli</taxon>
        <taxon>Bacillales</taxon>
        <taxon>Gemellaceae</taxon>
        <taxon>Gemella</taxon>
    </lineage>
</organism>
<dbReference type="AlphaFoldDB" id="A0A133ZQI1"/>
<dbReference type="Proteomes" id="UP000070355">
    <property type="component" value="Unassembled WGS sequence"/>
</dbReference>
<reference evidence="4" key="1">
    <citation type="submission" date="2016-01" db="EMBL/GenBank/DDBJ databases">
        <authorList>
            <person name="Mitreva M."/>
            <person name="Pepin K.H."/>
            <person name="Mihindukulasuriya K.A."/>
            <person name="Fulton R."/>
            <person name="Fronick C."/>
            <person name="O'Laughlin M."/>
            <person name="Miner T."/>
            <person name="Herter B."/>
            <person name="Rosa B.A."/>
            <person name="Cordes M."/>
            <person name="Tomlinson C."/>
            <person name="Wollam A."/>
            <person name="Palsikar V.B."/>
            <person name="Mardis E.R."/>
            <person name="Wilson R.K."/>
        </authorList>
    </citation>
    <scope>NUCLEOTIDE SEQUENCE [LARGE SCALE GENOMIC DNA]</scope>
    <source>
        <strain evidence="4">DNF01167</strain>
    </source>
</reference>
<evidence type="ECO:0000313" key="4">
    <source>
        <dbReference type="Proteomes" id="UP000070355"/>
    </source>
</evidence>